<dbReference type="Pfam" id="PF01370">
    <property type="entry name" value="Epimerase"/>
    <property type="match status" value="1"/>
</dbReference>
<accession>A0A7K0CB99</accession>
<keyword evidence="3" id="KW-1185">Reference proteome</keyword>
<dbReference type="EMBL" id="WEGJ01000002">
    <property type="protein sequence ID" value="MQY10730.1"/>
    <property type="molecule type" value="Genomic_DNA"/>
</dbReference>
<name>A0A7K0CB99_9ACTN</name>
<gene>
    <name evidence="2" type="ORF">SRB5_08430</name>
</gene>
<organism evidence="2 3">
    <name type="scientific">Streptomyces smaragdinus</name>
    <dbReference type="NCBI Taxonomy" id="2585196"/>
    <lineage>
        <taxon>Bacteria</taxon>
        <taxon>Bacillati</taxon>
        <taxon>Actinomycetota</taxon>
        <taxon>Actinomycetes</taxon>
        <taxon>Kitasatosporales</taxon>
        <taxon>Streptomycetaceae</taxon>
        <taxon>Streptomyces</taxon>
    </lineage>
</organism>
<dbReference type="Proteomes" id="UP000466345">
    <property type="component" value="Unassembled WGS sequence"/>
</dbReference>
<dbReference type="Gene3D" id="3.40.50.720">
    <property type="entry name" value="NAD(P)-binding Rossmann-like Domain"/>
    <property type="match status" value="1"/>
</dbReference>
<dbReference type="AlphaFoldDB" id="A0A7K0CB99"/>
<evidence type="ECO:0000313" key="2">
    <source>
        <dbReference type="EMBL" id="MQY10730.1"/>
    </source>
</evidence>
<dbReference type="GO" id="GO:0044877">
    <property type="term" value="F:protein-containing complex binding"/>
    <property type="evidence" value="ECO:0007669"/>
    <property type="project" value="TreeGrafter"/>
</dbReference>
<dbReference type="InterPro" id="IPR001509">
    <property type="entry name" value="Epimerase_deHydtase"/>
</dbReference>
<dbReference type="InterPro" id="IPR036291">
    <property type="entry name" value="NAD(P)-bd_dom_sf"/>
</dbReference>
<reference evidence="2 3" key="1">
    <citation type="submission" date="2019-10" db="EMBL/GenBank/DDBJ databases">
        <title>Streptomyces smaragdinus sp. nov. and Streptomyces fabii sp. nov., isolated from the gut of fungus growing-termite Macrotermes natalensis.</title>
        <authorList>
            <person name="Schwitalla J."/>
            <person name="Benndorf R."/>
            <person name="Martin K."/>
            <person name="De Beer W."/>
            <person name="Kaster A.-K."/>
            <person name="Vollmers J."/>
            <person name="Poulsen M."/>
            <person name="Beemelmanns C."/>
        </authorList>
    </citation>
    <scope>NUCLEOTIDE SEQUENCE [LARGE SCALE GENOMIC DNA]</scope>
    <source>
        <strain evidence="2 3">RB5</strain>
    </source>
</reference>
<dbReference type="InterPro" id="IPR051207">
    <property type="entry name" value="ComplexI_NDUFA9_subunit"/>
</dbReference>
<sequence length="359" mass="38626">MALVVLVAVTVPSGSIGGMRILAMGGTWFLGKNIVEEALQRGWDVTAFNRGRSGQDVRGVRTVRGDRTETPDLNRLAAQGPWDAVIDTSSSELPPRDVRLAAHALRDAASRWVHVSTVSVYAGWPHRTLTEASEVLECPSDADRSFGYTGEDGSPTKYGFQKAGGERAVAEAFGGRAVFLRPGVILGPGEYVGRLPWWLNRVRRGGRLLAPSPARRVIQPVDVRDVATFALDQAAAGTGGAYNVAHPEGTSFQDFLLACIAVTESDGRPVWVEPEALVDHGVRQWTELPLWRTHAGVWSVDSGKAVAAGLRCRPLTETIANTWAWLQADGHPVDHPRRAEHGLAADKEARILAALASAA</sequence>
<comment type="caution">
    <text evidence="2">The sequence shown here is derived from an EMBL/GenBank/DDBJ whole genome shotgun (WGS) entry which is preliminary data.</text>
</comment>
<dbReference type="PANTHER" id="PTHR12126:SF11">
    <property type="entry name" value="NADH DEHYDROGENASE [UBIQUINONE] 1 ALPHA SUBCOMPLEX SUBUNIT 9, MITOCHONDRIAL"/>
    <property type="match status" value="1"/>
</dbReference>
<proteinExistence type="predicted"/>
<dbReference type="PANTHER" id="PTHR12126">
    <property type="entry name" value="NADH-UBIQUINONE OXIDOREDUCTASE 39 KDA SUBUNIT-RELATED"/>
    <property type="match status" value="1"/>
</dbReference>
<feature type="domain" description="NAD-dependent epimerase/dehydratase" evidence="1">
    <location>
        <begin position="21"/>
        <end position="245"/>
    </location>
</feature>
<evidence type="ECO:0000313" key="3">
    <source>
        <dbReference type="Proteomes" id="UP000466345"/>
    </source>
</evidence>
<dbReference type="SUPFAM" id="SSF51735">
    <property type="entry name" value="NAD(P)-binding Rossmann-fold domains"/>
    <property type="match status" value="1"/>
</dbReference>
<evidence type="ECO:0000259" key="1">
    <source>
        <dbReference type="Pfam" id="PF01370"/>
    </source>
</evidence>
<protein>
    <recommendedName>
        <fullName evidence="1">NAD-dependent epimerase/dehydratase domain-containing protein</fullName>
    </recommendedName>
</protein>